<proteinExistence type="inferred from homology"/>
<keyword evidence="4" id="KW-1185">Reference proteome</keyword>
<evidence type="ECO:0000256" key="1">
    <source>
        <dbReference type="ARBA" id="ARBA00008791"/>
    </source>
</evidence>
<dbReference type="PRINTS" id="PR01438">
    <property type="entry name" value="UNVRSLSTRESS"/>
</dbReference>
<evidence type="ECO:0000313" key="3">
    <source>
        <dbReference type="EMBL" id="SHG37639.1"/>
    </source>
</evidence>
<name>A0A1M5JBH0_SALEC</name>
<comment type="similarity">
    <text evidence="1">Belongs to the universal stress protein A family.</text>
</comment>
<sequence length="278" mass="32027">MIRILLPTDFSENAFNAIRYAVKLYAEEDCHFILLHTLYNADYIMYSSLGGIYKEKSNEGLEKTKERIDHEFNNDRHTFELVSSYEMLHQEIKDRVKDRSIDMIIMGTNGATGSDQILFGTTTVHAIKVAKCPLLTIPSDYQFKKPKNIVFATKYEIDFSEYQMNLLKEIAVRTKANIHAMRANYGSDLKERQKNAKNELTRFFEGLPLQHHDIAADSVPQALEKLAQKTPIDVLVMIKHKRSFIEKLLFTSVIHEIGFNSSSPFLVLPAEKYEPDNE</sequence>
<dbReference type="AlphaFoldDB" id="A0A1M5JBH0"/>
<dbReference type="Gene3D" id="3.40.50.12370">
    <property type="match status" value="1"/>
</dbReference>
<dbReference type="Pfam" id="PF00582">
    <property type="entry name" value="Usp"/>
    <property type="match status" value="2"/>
</dbReference>
<accession>A0A1M5JBH0</accession>
<dbReference type="InterPro" id="IPR006016">
    <property type="entry name" value="UspA"/>
</dbReference>
<dbReference type="InterPro" id="IPR006015">
    <property type="entry name" value="Universal_stress_UspA"/>
</dbReference>
<feature type="domain" description="UspA" evidence="2">
    <location>
        <begin position="190"/>
        <end position="269"/>
    </location>
</feature>
<dbReference type="PANTHER" id="PTHR46268:SF6">
    <property type="entry name" value="UNIVERSAL STRESS PROTEIN UP12"/>
    <property type="match status" value="1"/>
</dbReference>
<reference evidence="4" key="1">
    <citation type="submission" date="2016-11" db="EMBL/GenBank/DDBJ databases">
        <authorList>
            <person name="Varghese N."/>
            <person name="Submissions S."/>
        </authorList>
    </citation>
    <scope>NUCLEOTIDE SEQUENCE [LARGE SCALE GENOMIC DNA]</scope>
    <source>
        <strain evidence="4">DSM 24579</strain>
    </source>
</reference>
<dbReference type="Proteomes" id="UP000183945">
    <property type="component" value="Unassembled WGS sequence"/>
</dbReference>
<dbReference type="RefSeq" id="WP_072880551.1">
    <property type="nucleotide sequence ID" value="NZ_FQVT01000010.1"/>
</dbReference>
<dbReference type="PANTHER" id="PTHR46268">
    <property type="entry name" value="STRESS RESPONSE PROTEIN NHAX"/>
    <property type="match status" value="1"/>
</dbReference>
<dbReference type="STRING" id="1073325.SAMN05444483_11050"/>
<dbReference type="OrthoDB" id="9788959at2"/>
<dbReference type="SUPFAM" id="SSF52402">
    <property type="entry name" value="Adenine nucleotide alpha hydrolases-like"/>
    <property type="match status" value="2"/>
</dbReference>
<protein>
    <submittedName>
        <fullName evidence="3">Nucleotide-binding universal stress protein, UspA family</fullName>
    </submittedName>
</protein>
<dbReference type="CDD" id="cd00293">
    <property type="entry name" value="USP-like"/>
    <property type="match status" value="1"/>
</dbReference>
<dbReference type="EMBL" id="FQVT01000010">
    <property type="protein sequence ID" value="SHG37639.1"/>
    <property type="molecule type" value="Genomic_DNA"/>
</dbReference>
<evidence type="ECO:0000313" key="4">
    <source>
        <dbReference type="Proteomes" id="UP000183945"/>
    </source>
</evidence>
<gene>
    <name evidence="3" type="ORF">SAMN05444483_11050</name>
</gene>
<organism evidence="3 4">
    <name type="scientific">Salegentibacter echinorum</name>
    <dbReference type="NCBI Taxonomy" id="1073325"/>
    <lineage>
        <taxon>Bacteria</taxon>
        <taxon>Pseudomonadati</taxon>
        <taxon>Bacteroidota</taxon>
        <taxon>Flavobacteriia</taxon>
        <taxon>Flavobacteriales</taxon>
        <taxon>Flavobacteriaceae</taxon>
        <taxon>Salegentibacter</taxon>
    </lineage>
</organism>
<evidence type="ECO:0000259" key="2">
    <source>
        <dbReference type="Pfam" id="PF00582"/>
    </source>
</evidence>
<feature type="domain" description="UspA" evidence="2">
    <location>
        <begin position="3"/>
        <end position="138"/>
    </location>
</feature>